<organism evidence="1 2">
    <name type="scientific">Penicillium hordei</name>
    <dbReference type="NCBI Taxonomy" id="40994"/>
    <lineage>
        <taxon>Eukaryota</taxon>
        <taxon>Fungi</taxon>
        <taxon>Dikarya</taxon>
        <taxon>Ascomycota</taxon>
        <taxon>Pezizomycotina</taxon>
        <taxon>Eurotiomycetes</taxon>
        <taxon>Eurotiomycetidae</taxon>
        <taxon>Eurotiales</taxon>
        <taxon>Aspergillaceae</taxon>
        <taxon>Penicillium</taxon>
    </lineage>
</organism>
<dbReference type="RefSeq" id="XP_056749892.1">
    <property type="nucleotide sequence ID" value="XM_056901224.1"/>
</dbReference>
<proteinExistence type="predicted"/>
<reference evidence="1" key="1">
    <citation type="journal article" date="2023" name="IMA Fungus">
        <title>Comparative genomic study of the Penicillium genus elucidates a diverse pangenome and 15 lateral gene transfer events.</title>
        <authorList>
            <person name="Petersen C."/>
            <person name="Sorensen T."/>
            <person name="Nielsen M.R."/>
            <person name="Sondergaard T.E."/>
            <person name="Sorensen J.L."/>
            <person name="Fitzpatrick D.A."/>
            <person name="Frisvad J.C."/>
            <person name="Nielsen K.L."/>
        </authorList>
    </citation>
    <scope>NUCLEOTIDE SEQUENCE</scope>
    <source>
        <strain evidence="1">IBT 12815</strain>
    </source>
</reference>
<name>A0AAD6GVG2_9EURO</name>
<evidence type="ECO:0000313" key="2">
    <source>
        <dbReference type="Proteomes" id="UP001213799"/>
    </source>
</evidence>
<evidence type="ECO:0000313" key="1">
    <source>
        <dbReference type="EMBL" id="KAJ5593266.1"/>
    </source>
</evidence>
<dbReference type="GeneID" id="81591466"/>
<dbReference type="EMBL" id="JAQJAE010000005">
    <property type="protein sequence ID" value="KAJ5593266.1"/>
    <property type="molecule type" value="Genomic_DNA"/>
</dbReference>
<protein>
    <submittedName>
        <fullName evidence="1">Uncharacterized protein</fullName>
    </submittedName>
</protein>
<comment type="caution">
    <text evidence="1">The sequence shown here is derived from an EMBL/GenBank/DDBJ whole genome shotgun (WGS) entry which is preliminary data.</text>
</comment>
<sequence>MPQNGLTTSIGHISQRSSELVRIFYARYKVDSTSRTTVVYKETPLRDSLDIYRYLSPISITPTLPPSNPIDPVSKSQNFYTYEPRRHPLPTRPPLELENLSFTTLTSPYAETFDSKDVL</sequence>
<dbReference type="Proteomes" id="UP001213799">
    <property type="component" value="Unassembled WGS sequence"/>
</dbReference>
<gene>
    <name evidence="1" type="ORF">N7537_010170</name>
</gene>
<accession>A0AAD6GVG2</accession>
<keyword evidence="2" id="KW-1185">Reference proteome</keyword>
<reference evidence="1" key="2">
    <citation type="submission" date="2023-01" db="EMBL/GenBank/DDBJ databases">
        <authorList>
            <person name="Petersen C."/>
        </authorList>
    </citation>
    <scope>NUCLEOTIDE SEQUENCE</scope>
    <source>
        <strain evidence="1">IBT 12815</strain>
    </source>
</reference>
<dbReference type="AlphaFoldDB" id="A0AAD6GVG2"/>